<dbReference type="OrthoDB" id="102632at2157"/>
<keyword evidence="3 4" id="KW-0974">Archaeal flagellum</keyword>
<dbReference type="NCBIfam" id="TIGR02537">
    <property type="entry name" value="arch_flag_Nterm"/>
    <property type="match status" value="1"/>
</dbReference>
<keyword evidence="7" id="KW-0966">Cell projection</keyword>
<dbReference type="Pfam" id="PF01917">
    <property type="entry name" value="Flagellin_arch-type"/>
    <property type="match status" value="1"/>
</dbReference>
<accession>A0A1I1LNK1</accession>
<keyword evidence="6" id="KW-0472">Membrane</keyword>
<dbReference type="EMBL" id="FOKW01000016">
    <property type="protein sequence ID" value="SFC71883.1"/>
    <property type="molecule type" value="Genomic_DNA"/>
</dbReference>
<comment type="subcellular location">
    <subcellularLocation>
        <location evidence="1 4">Archaeal flagellum</location>
    </subcellularLocation>
</comment>
<dbReference type="GO" id="GO:0097589">
    <property type="term" value="C:archaeal-type flagellum"/>
    <property type="evidence" value="ECO:0007669"/>
    <property type="project" value="UniProtKB-SubCell"/>
</dbReference>
<reference evidence="8" key="1">
    <citation type="submission" date="2016-10" db="EMBL/GenBank/DDBJ databases">
        <authorList>
            <person name="Varghese N."/>
            <person name="Submissions S."/>
        </authorList>
    </citation>
    <scope>NUCLEOTIDE SEQUENCE [LARGE SCALE GENOMIC DNA]</scope>
    <source>
        <strain evidence="8">DSM 13078</strain>
    </source>
</reference>
<keyword evidence="6" id="KW-0812">Transmembrane</keyword>
<comment type="function">
    <text evidence="4">Flagellin is the subunit protein which polymerizes to form the filaments of archaeal flagella.</text>
</comment>
<evidence type="ECO:0000313" key="7">
    <source>
        <dbReference type="EMBL" id="SFC71883.1"/>
    </source>
</evidence>
<keyword evidence="6" id="KW-1133">Transmembrane helix</keyword>
<keyword evidence="7" id="KW-0282">Flagellum</keyword>
<dbReference type="Proteomes" id="UP000199161">
    <property type="component" value="Unassembled WGS sequence"/>
</dbReference>
<protein>
    <recommendedName>
        <fullName evidence="4">Flagellin</fullName>
    </recommendedName>
</protein>
<evidence type="ECO:0000313" key="8">
    <source>
        <dbReference type="Proteomes" id="UP000199161"/>
    </source>
</evidence>
<dbReference type="AlphaFoldDB" id="A0A1I1LNK1"/>
<sequence>MFERVTDEEERGQVGIGTLIVFIAMVLVAAIAAGVLINTAGLLQTQAEATGEESTQQVSDRISIVSSSGSVDTVAEVRDDDPGDAGDLTVDFTDTDGTNGGDDVQGEEVTITAATGGAAGFEEVKTTVIEDDSSEVVFTNLPNPNELTSPLHVTVDGENIGASTETLDGSSLDANNDHTVSYSDLAAPTADPDDGGSTNGFTTTVNLDNEGVTDNEEGRTKAKEDLTVRLTDEDRTELAFDQISAEDTLEYTLPNDEVATGDYAVEVVGSTTVEADTVTVADGAGTTSDKSFSGVNFGVTDNRVSGIQFVVATSPGSDPIDLKQTSVQFIGEQGEDTIAVDSSHVENIQGVTDSVLTESTDRAEVSFSVVEDLDGYAELTEDERLSAVFTTDSGATTETELRVPTTITQDDQSVRL</sequence>
<name>A0A1I1LNK1_NATHA</name>
<proteinExistence type="inferred from homology"/>
<organism evidence="7 8">
    <name type="scientific">Natronobacterium haloterrestre</name>
    <name type="common">Halobiforma haloterrestris</name>
    <dbReference type="NCBI Taxonomy" id="148448"/>
    <lineage>
        <taxon>Archaea</taxon>
        <taxon>Methanobacteriati</taxon>
        <taxon>Methanobacteriota</taxon>
        <taxon>Stenosarchaea group</taxon>
        <taxon>Halobacteria</taxon>
        <taxon>Halobacteriales</taxon>
        <taxon>Natrialbaceae</taxon>
        <taxon>Natronobacterium</taxon>
    </lineage>
</organism>
<comment type="similarity">
    <text evidence="2 4">Belongs to the archaeal flagellin family.</text>
</comment>
<dbReference type="InterPro" id="IPR013373">
    <property type="entry name" value="Flagellin/pilin_N_arc"/>
</dbReference>
<evidence type="ECO:0000256" key="4">
    <source>
        <dbReference type="RuleBase" id="RU361282"/>
    </source>
</evidence>
<feature type="compositionally biased region" description="Polar residues" evidence="5">
    <location>
        <begin position="161"/>
        <end position="182"/>
    </location>
</feature>
<keyword evidence="7" id="KW-0969">Cilium</keyword>
<dbReference type="InterPro" id="IPR002774">
    <property type="entry name" value="Flagellin_arc-type"/>
</dbReference>
<dbReference type="GO" id="GO:0005198">
    <property type="term" value="F:structural molecule activity"/>
    <property type="evidence" value="ECO:0007669"/>
    <property type="project" value="InterPro"/>
</dbReference>
<evidence type="ECO:0000256" key="6">
    <source>
        <dbReference type="SAM" id="Phobius"/>
    </source>
</evidence>
<dbReference type="PANTHER" id="PTHR35903:SF1">
    <property type="entry name" value="FLAGELLIN B1"/>
    <property type="match status" value="1"/>
</dbReference>
<evidence type="ECO:0000256" key="1">
    <source>
        <dbReference type="ARBA" id="ARBA00004618"/>
    </source>
</evidence>
<keyword evidence="8" id="KW-1185">Reference proteome</keyword>
<feature type="region of interest" description="Disordered" evidence="5">
    <location>
        <begin position="161"/>
        <end position="197"/>
    </location>
</feature>
<dbReference type="RefSeq" id="WP_089789912.1">
    <property type="nucleotide sequence ID" value="NZ_FOKW01000016.1"/>
</dbReference>
<dbReference type="PANTHER" id="PTHR35903">
    <property type="entry name" value="FLAGELLIN B1"/>
    <property type="match status" value="1"/>
</dbReference>
<evidence type="ECO:0000256" key="2">
    <source>
        <dbReference type="ARBA" id="ARBA00010256"/>
    </source>
</evidence>
<feature type="transmembrane region" description="Helical" evidence="6">
    <location>
        <begin position="12"/>
        <end position="37"/>
    </location>
</feature>
<gene>
    <name evidence="7" type="ORF">SAMN05444422_11648</name>
</gene>
<evidence type="ECO:0000256" key="5">
    <source>
        <dbReference type="SAM" id="MobiDB-lite"/>
    </source>
</evidence>
<dbReference type="GO" id="GO:0097588">
    <property type="term" value="P:archaeal or bacterial-type flagellum-dependent cell motility"/>
    <property type="evidence" value="ECO:0007669"/>
    <property type="project" value="InterPro"/>
</dbReference>
<evidence type="ECO:0000256" key="3">
    <source>
        <dbReference type="ARBA" id="ARBA00022440"/>
    </source>
</evidence>